<feature type="region of interest" description="Disordered" evidence="1">
    <location>
        <begin position="20"/>
        <end position="45"/>
    </location>
</feature>
<proteinExistence type="predicted"/>
<gene>
    <name evidence="2" type="ORF">FSP39_004550</name>
    <name evidence="3" type="ORF">FSP39_008078</name>
</gene>
<accession>A0AA88Y3S5</accession>
<keyword evidence="4" id="KW-1185">Reference proteome</keyword>
<evidence type="ECO:0000313" key="2">
    <source>
        <dbReference type="EMBL" id="KAK3096898.1"/>
    </source>
</evidence>
<dbReference type="EMBL" id="VSWD01000007">
    <property type="protein sequence ID" value="KAK3096898.1"/>
    <property type="molecule type" value="Genomic_DNA"/>
</dbReference>
<feature type="compositionally biased region" description="Basic residues" evidence="1">
    <location>
        <begin position="30"/>
        <end position="45"/>
    </location>
</feature>
<evidence type="ECO:0000313" key="4">
    <source>
        <dbReference type="Proteomes" id="UP001186944"/>
    </source>
</evidence>
<reference evidence="3" key="1">
    <citation type="submission" date="2019-08" db="EMBL/GenBank/DDBJ databases">
        <title>The improved chromosome-level genome for the pearl oyster Pinctada fucata martensii using PacBio sequencing and Hi-C.</title>
        <authorList>
            <person name="Zheng Z."/>
        </authorList>
    </citation>
    <scope>NUCLEOTIDE SEQUENCE</scope>
    <source>
        <strain evidence="3">ZZ-2019</strain>
        <tissue evidence="3">Adductor muscle</tissue>
    </source>
</reference>
<evidence type="ECO:0000256" key="1">
    <source>
        <dbReference type="SAM" id="MobiDB-lite"/>
    </source>
</evidence>
<dbReference type="Proteomes" id="UP001186944">
    <property type="component" value="Unassembled WGS sequence"/>
</dbReference>
<sequence>MEGEGQGGFKAWKRNTGNEAQDRLSVIQRAGRRNNRNRNMKRVRNRQFLRKIERRLENGKPIFSERAMELIQQKGFNDNHFKVPQNQQKLNKAFGFCDIPQEENLLQMFPGLFRTETDILNLPEMNKKLRSSLPTNQKRWKATAALKIEVPRDIERQPEGTTDQQLIGGESNLTAAANLSPRRKPTSGFVCDCCRMPRYYQAFSNVTIDNTTYRVIDIFGKRQFFATEECPEVHSCPFGGCIQRYTMQHLLIWNDSKPFFPSFDFAPWPVPSSCEWANVGS</sequence>
<organism evidence="3 4">
    <name type="scientific">Pinctada imbricata</name>
    <name type="common">Atlantic pearl-oyster</name>
    <name type="synonym">Pinctada martensii</name>
    <dbReference type="NCBI Taxonomy" id="66713"/>
    <lineage>
        <taxon>Eukaryota</taxon>
        <taxon>Metazoa</taxon>
        <taxon>Spiralia</taxon>
        <taxon>Lophotrochozoa</taxon>
        <taxon>Mollusca</taxon>
        <taxon>Bivalvia</taxon>
        <taxon>Autobranchia</taxon>
        <taxon>Pteriomorphia</taxon>
        <taxon>Pterioida</taxon>
        <taxon>Pterioidea</taxon>
        <taxon>Pteriidae</taxon>
        <taxon>Pinctada</taxon>
    </lineage>
</organism>
<protein>
    <submittedName>
        <fullName evidence="3">Uncharacterized protein</fullName>
    </submittedName>
</protein>
<comment type="caution">
    <text evidence="3">The sequence shown here is derived from an EMBL/GenBank/DDBJ whole genome shotgun (WGS) entry which is preliminary data.</text>
</comment>
<dbReference type="EMBL" id="VSWD01000007">
    <property type="protein sequence ID" value="KAK3097251.1"/>
    <property type="molecule type" value="Genomic_DNA"/>
</dbReference>
<evidence type="ECO:0000313" key="3">
    <source>
        <dbReference type="EMBL" id="KAK3097251.1"/>
    </source>
</evidence>
<dbReference type="AlphaFoldDB" id="A0AA88Y3S5"/>
<name>A0AA88Y3S5_PINIB</name>